<dbReference type="RefSeq" id="WP_377497228.1">
    <property type="nucleotide sequence ID" value="NZ_JALPRR010000003.1"/>
</dbReference>
<dbReference type="EMBL" id="JBHUIM010000002">
    <property type="protein sequence ID" value="MFD2247704.1"/>
    <property type="molecule type" value="Genomic_DNA"/>
</dbReference>
<evidence type="ECO:0000256" key="1">
    <source>
        <dbReference type="ARBA" id="ARBA00004167"/>
    </source>
</evidence>
<evidence type="ECO:0000259" key="7">
    <source>
        <dbReference type="Pfam" id="PF04357"/>
    </source>
</evidence>
<evidence type="ECO:0000256" key="4">
    <source>
        <dbReference type="ARBA" id="ARBA00023136"/>
    </source>
</evidence>
<evidence type="ECO:0000256" key="6">
    <source>
        <dbReference type="SAM" id="Phobius"/>
    </source>
</evidence>
<feature type="transmembrane region" description="Helical" evidence="6">
    <location>
        <begin position="20"/>
        <end position="41"/>
    </location>
</feature>
<feature type="region of interest" description="Disordered" evidence="5">
    <location>
        <begin position="1483"/>
        <end position="1515"/>
    </location>
</feature>
<dbReference type="PANTHER" id="PTHR30441">
    <property type="entry name" value="DUF748 DOMAIN-CONTAINING PROTEIN"/>
    <property type="match status" value="1"/>
</dbReference>
<name>A0ABW5D0A5_9BACT</name>
<organism evidence="8 9">
    <name type="scientific">Pontibacter ruber</name>
    <dbReference type="NCBI Taxonomy" id="1343895"/>
    <lineage>
        <taxon>Bacteria</taxon>
        <taxon>Pseudomonadati</taxon>
        <taxon>Bacteroidota</taxon>
        <taxon>Cytophagia</taxon>
        <taxon>Cytophagales</taxon>
        <taxon>Hymenobacteraceae</taxon>
        <taxon>Pontibacter</taxon>
    </lineage>
</organism>
<keyword evidence="9" id="KW-1185">Reference proteome</keyword>
<feature type="domain" description="Translocation and assembly module TamB C-terminal" evidence="7">
    <location>
        <begin position="1046"/>
        <end position="1479"/>
    </location>
</feature>
<keyword evidence="2 6" id="KW-0812">Transmembrane</keyword>
<dbReference type="InterPro" id="IPR008023">
    <property type="entry name" value="DUF748"/>
</dbReference>
<sequence length="1515" mass="170332">MEKEQSINYFKVIGKAILKIVLSLILLLLVLFGVVFVAIRYPGVQTRLAQKAAEYLSRTLDHEVTIGRVDIEFFSNVVLEKVSVLDYRDKELFYVGRAEADISLFSIFHPNELHIATLELQEPRASLIKYEGTDSLNLTTFIKSLNELIVKDTTKKGQPFRFQINELVLANGRFTFDDFNKPRAAHGMDYFHMTIDSLSGRFNEINLDDTLQVRVTDLRASETRSNTRLHNLDVYMTYAPTFWEWDELDLKVNKSNLQDFVRFDYNRFGNFSQFIDSVTVTADLKDSKVYSKDIAVFASQLKDYDENVLVYSAEVKGKVTKFTANNLNLKYGENTHIVGSLRADGLPNFKETFANIRLQPSTINANDLKQFLPKDAYTIAARLGTVKLQGKFLGFYNDFVSNGSFSTALGKLDSDINLKIDDDTRTSTYRGNLKTNNFNLGRLINNTDLVKTISMEGRIAGSGFTLQDARVELDASIRQLHVLDYNYQNIKADGVLSKQKFTGKVSIKDPNLVFTADGDVDLARDQQAFNMVADLQKINLQALRLTKKQVILSANAHLNFKGLRLDDFVGSADFDSAIVTYEGKQMALDSVQIFSEIANGQRSLSLSSDILALKASGDFDYSVLLKDLQQLVQEYQLNFESNDAATRAYYRRKNYGNRREYNLAYDVYLKRVNPVLQLFMPELTISDNSRVEGTFRHGNTVILNMFTRIDTILYGDAQLYRNNIELNTSKLQNSPDVLASASFTSEKQLLPSAGETESMLLEGVWSERTIDFYTSILQPAQNNRATITGDLTFLADRLRIVFDKSNITLRENPWTFATNNTIYISEGGRYVDFENFALSNQNQVITVNGTLSEDPKSRLAFNVQDFDLRNLNPLIKQQIAGSLTAELIAQDIYNKAIVNSVMRIDSFYMDDVLIGNVAGSSDWNNSLRQLAVNVGIERDNKKVLSITGNYNPQAQDDQLDLLAVMDETQIKIVEPLLRPIMSRMEGTMEGRIRVLGKLTSPVLKGSVMVSNGQFMFDYLGTTYRFSDRVYFGPNSISFRNAGLKDIYGNNATVTGGIAHDGFQNMVLDIEARYRNFMILNTTSEQNELYYGTAFATGTASVLGPVENLRINVDARSEANTRLVLPMDNQTDVARKDFIKFVNRNRTDTTGVAIAVEEQKVDLSGINMNFDLDVTDDAYFEIIIDRTTGDVIRGSGSGDIRMTIDTRGEFNMYGTFEVAKGAYNLNLLEGLVSREFQVTPGGTISWNGDPLNGLMNIRATYTQITSLEDITQTGGFEDILNRRYPVTAVVDLKGPLLTPEIKLGLNFDEIPAAAATIIEPLLNGIRNDENELNRQVFSLLVLRRLSPAGTFAALDASTVSGSLGGLLSSQLNTFFNSIDSNLEVDIGLSGMDENDISNLQLRLSYTFFQGRLRVTSQTGVGASEVTGSSGYQGDWSIEYYITKSGELRARLEYNTIQRGYTERLSPSNSQRMSLLHTKRFDNLNELFGRGNPNRRERKREQEQEPIILDSDPRLKL</sequence>
<evidence type="ECO:0000256" key="3">
    <source>
        <dbReference type="ARBA" id="ARBA00022989"/>
    </source>
</evidence>
<evidence type="ECO:0000313" key="8">
    <source>
        <dbReference type="EMBL" id="MFD2247704.1"/>
    </source>
</evidence>
<dbReference type="Pfam" id="PF05359">
    <property type="entry name" value="DUF748"/>
    <property type="match status" value="1"/>
</dbReference>
<gene>
    <name evidence="8" type="ORF">ACFSKP_15670</name>
</gene>
<comment type="subcellular location">
    <subcellularLocation>
        <location evidence="1">Membrane</location>
        <topology evidence="1">Single-pass membrane protein</topology>
    </subcellularLocation>
</comment>
<dbReference type="Pfam" id="PF04357">
    <property type="entry name" value="TamB"/>
    <property type="match status" value="1"/>
</dbReference>
<dbReference type="PANTHER" id="PTHR30441:SF8">
    <property type="entry name" value="DUF748 DOMAIN-CONTAINING PROTEIN"/>
    <property type="match status" value="1"/>
</dbReference>
<dbReference type="Proteomes" id="UP001597374">
    <property type="component" value="Unassembled WGS sequence"/>
</dbReference>
<accession>A0ABW5D0A5</accession>
<comment type="caution">
    <text evidence="8">The sequence shown here is derived from an EMBL/GenBank/DDBJ whole genome shotgun (WGS) entry which is preliminary data.</text>
</comment>
<keyword evidence="4 6" id="KW-0472">Membrane</keyword>
<evidence type="ECO:0000256" key="2">
    <source>
        <dbReference type="ARBA" id="ARBA00022692"/>
    </source>
</evidence>
<protein>
    <submittedName>
        <fullName evidence="8">Translocation/assembly module TamB domain-containing protein</fullName>
    </submittedName>
</protein>
<evidence type="ECO:0000256" key="5">
    <source>
        <dbReference type="SAM" id="MobiDB-lite"/>
    </source>
</evidence>
<reference evidence="9" key="1">
    <citation type="journal article" date="2019" name="Int. J. Syst. Evol. Microbiol.">
        <title>The Global Catalogue of Microorganisms (GCM) 10K type strain sequencing project: providing services to taxonomists for standard genome sequencing and annotation.</title>
        <authorList>
            <consortium name="The Broad Institute Genomics Platform"/>
            <consortium name="The Broad Institute Genome Sequencing Center for Infectious Disease"/>
            <person name="Wu L."/>
            <person name="Ma J."/>
        </authorList>
    </citation>
    <scope>NUCLEOTIDE SEQUENCE [LARGE SCALE GENOMIC DNA]</scope>
    <source>
        <strain evidence="9">CGMCC 4.1782</strain>
    </source>
</reference>
<dbReference type="InterPro" id="IPR007452">
    <property type="entry name" value="TamB_C"/>
</dbReference>
<evidence type="ECO:0000313" key="9">
    <source>
        <dbReference type="Proteomes" id="UP001597374"/>
    </source>
</evidence>
<keyword evidence="3 6" id="KW-1133">Transmembrane helix</keyword>
<proteinExistence type="predicted"/>
<dbReference type="InterPro" id="IPR052894">
    <property type="entry name" value="AsmA-related"/>
</dbReference>